<dbReference type="Pfam" id="PF00211">
    <property type="entry name" value="Guanylate_cyc"/>
    <property type="match status" value="1"/>
</dbReference>
<dbReference type="GO" id="GO:0016020">
    <property type="term" value="C:membrane"/>
    <property type="evidence" value="ECO:0007669"/>
    <property type="project" value="InterPro"/>
</dbReference>
<name>W4LZ07_9BACT</name>
<dbReference type="GO" id="GO:0006171">
    <property type="term" value="P:cAMP biosynthetic process"/>
    <property type="evidence" value="ECO:0007669"/>
    <property type="project" value="TreeGrafter"/>
</dbReference>
<evidence type="ECO:0000313" key="4">
    <source>
        <dbReference type="Proteomes" id="UP000019140"/>
    </source>
</evidence>
<dbReference type="PATRIC" id="fig|1429439.4.peg.5825"/>
<dbReference type="SMART" id="SM00044">
    <property type="entry name" value="CYCc"/>
    <property type="match status" value="1"/>
</dbReference>
<dbReference type="InterPro" id="IPR003660">
    <property type="entry name" value="HAMP_dom"/>
</dbReference>
<dbReference type="SUPFAM" id="SSF158472">
    <property type="entry name" value="HAMP domain-like"/>
    <property type="match status" value="1"/>
</dbReference>
<protein>
    <submittedName>
        <fullName evidence="3">Uncharacterized protein</fullName>
    </submittedName>
</protein>
<keyword evidence="4" id="KW-1185">Reference proteome</keyword>
<dbReference type="CDD" id="cd07302">
    <property type="entry name" value="CHD"/>
    <property type="match status" value="1"/>
</dbReference>
<gene>
    <name evidence="3" type="ORF">ETSY2_34405</name>
</gene>
<proteinExistence type="predicted"/>
<dbReference type="PROSITE" id="PS50125">
    <property type="entry name" value="GUANYLATE_CYCLASE_2"/>
    <property type="match status" value="1"/>
</dbReference>
<feature type="domain" description="Guanylate cyclase" evidence="1">
    <location>
        <begin position="72"/>
        <end position="204"/>
    </location>
</feature>
<sequence>MQEVLQGNFGQRMAVNRQDEIGFLAQSFNDMAEGLEEREQIKDTFGRFVSRDVAEAVLNGDVPLEGDQREVSILFQDIRDFTALGERTAPAHLVRQLNQFFTEMVAAVEAEGGVVKQFTGDGVMALFGAPVPHPDAPDRAVRAALDMVQRLARLNARFRAEDFPPLRIGVGIHTGEVVAGRIGPDERIEYGVVGAPVNLASRIESLTKEVGATILISDATARRLCTHFTLGRRAALAVKGAEQPVHVIEVLATDYK</sequence>
<dbReference type="GO" id="GO:0035556">
    <property type="term" value="P:intracellular signal transduction"/>
    <property type="evidence" value="ECO:0007669"/>
    <property type="project" value="InterPro"/>
</dbReference>
<dbReference type="PROSITE" id="PS50885">
    <property type="entry name" value="HAMP"/>
    <property type="match status" value="1"/>
</dbReference>
<evidence type="ECO:0000259" key="1">
    <source>
        <dbReference type="PROSITE" id="PS50125"/>
    </source>
</evidence>
<dbReference type="PANTHER" id="PTHR43081:SF1">
    <property type="entry name" value="ADENYLATE CYCLASE, TERMINAL-DIFFERENTIATION SPECIFIC"/>
    <property type="match status" value="1"/>
</dbReference>
<dbReference type="InterPro" id="IPR050697">
    <property type="entry name" value="Adenylyl/Guanylyl_Cyclase_3/4"/>
</dbReference>
<dbReference type="Proteomes" id="UP000019140">
    <property type="component" value="Unassembled WGS sequence"/>
</dbReference>
<dbReference type="Gene3D" id="3.30.70.1230">
    <property type="entry name" value="Nucleotide cyclase"/>
    <property type="match status" value="1"/>
</dbReference>
<feature type="domain" description="HAMP" evidence="2">
    <location>
        <begin position="1"/>
        <end position="40"/>
    </location>
</feature>
<dbReference type="InterPro" id="IPR029787">
    <property type="entry name" value="Nucleotide_cyclase"/>
</dbReference>
<dbReference type="CDD" id="cd06225">
    <property type="entry name" value="HAMP"/>
    <property type="match status" value="1"/>
</dbReference>
<evidence type="ECO:0000259" key="2">
    <source>
        <dbReference type="PROSITE" id="PS50885"/>
    </source>
</evidence>
<dbReference type="AlphaFoldDB" id="W4LZ07"/>
<reference evidence="3 4" key="1">
    <citation type="journal article" date="2014" name="Nature">
        <title>An environmental bacterial taxon with a large and distinct metabolic repertoire.</title>
        <authorList>
            <person name="Wilson M.C."/>
            <person name="Mori T."/>
            <person name="Ruckert C."/>
            <person name="Uria A.R."/>
            <person name="Helf M.J."/>
            <person name="Takada K."/>
            <person name="Gernert C."/>
            <person name="Steffens U.A."/>
            <person name="Heycke N."/>
            <person name="Schmitt S."/>
            <person name="Rinke C."/>
            <person name="Helfrich E.J."/>
            <person name="Brachmann A.O."/>
            <person name="Gurgui C."/>
            <person name="Wakimoto T."/>
            <person name="Kracht M."/>
            <person name="Crusemann M."/>
            <person name="Hentschel U."/>
            <person name="Abe I."/>
            <person name="Matsunaga S."/>
            <person name="Kalinowski J."/>
            <person name="Takeyama H."/>
            <person name="Piel J."/>
        </authorList>
    </citation>
    <scope>NUCLEOTIDE SEQUENCE [LARGE SCALE GENOMIC DNA]</scope>
    <source>
        <strain evidence="4">TSY2</strain>
    </source>
</reference>
<dbReference type="GO" id="GO:0004016">
    <property type="term" value="F:adenylate cyclase activity"/>
    <property type="evidence" value="ECO:0007669"/>
    <property type="project" value="UniProtKB-ARBA"/>
</dbReference>
<comment type="caution">
    <text evidence="3">The sequence shown here is derived from an EMBL/GenBank/DDBJ whole genome shotgun (WGS) entry which is preliminary data.</text>
</comment>
<dbReference type="Gene3D" id="6.10.340.10">
    <property type="match status" value="1"/>
</dbReference>
<evidence type="ECO:0000313" key="3">
    <source>
        <dbReference type="EMBL" id="ETX02976.1"/>
    </source>
</evidence>
<organism evidence="3 4">
    <name type="scientific">Candidatus Entotheonella gemina</name>
    <dbReference type="NCBI Taxonomy" id="1429439"/>
    <lineage>
        <taxon>Bacteria</taxon>
        <taxon>Pseudomonadati</taxon>
        <taxon>Nitrospinota/Tectimicrobiota group</taxon>
        <taxon>Candidatus Tectimicrobiota</taxon>
        <taxon>Candidatus Entotheonellia</taxon>
        <taxon>Candidatus Entotheonellales</taxon>
        <taxon>Candidatus Entotheonellaceae</taxon>
        <taxon>Candidatus Entotheonella</taxon>
    </lineage>
</organism>
<dbReference type="InterPro" id="IPR001054">
    <property type="entry name" value="A/G_cyclase"/>
</dbReference>
<dbReference type="SUPFAM" id="SSF55073">
    <property type="entry name" value="Nucleotide cyclase"/>
    <property type="match status" value="1"/>
</dbReference>
<dbReference type="EMBL" id="AZHX01001476">
    <property type="protein sequence ID" value="ETX02976.1"/>
    <property type="molecule type" value="Genomic_DNA"/>
</dbReference>
<dbReference type="HOGENOM" id="CLU_000445_110_1_7"/>
<dbReference type="Pfam" id="PF00672">
    <property type="entry name" value="HAMP"/>
    <property type="match status" value="1"/>
</dbReference>
<accession>W4LZ07</accession>
<dbReference type="PANTHER" id="PTHR43081">
    <property type="entry name" value="ADENYLATE CYCLASE, TERMINAL-DIFFERENTIATION SPECIFIC-RELATED"/>
    <property type="match status" value="1"/>
</dbReference>